<dbReference type="EMBL" id="JAHLFN010000020">
    <property type="protein sequence ID" value="MBU3841904.1"/>
    <property type="molecule type" value="Genomic_DNA"/>
</dbReference>
<evidence type="ECO:0000313" key="3">
    <source>
        <dbReference type="EMBL" id="MBU3841904.1"/>
    </source>
</evidence>
<evidence type="ECO:0000256" key="1">
    <source>
        <dbReference type="SAM" id="Phobius"/>
    </source>
</evidence>
<feature type="transmembrane region" description="Helical" evidence="1">
    <location>
        <begin position="200"/>
        <end position="217"/>
    </location>
</feature>
<evidence type="ECO:0000313" key="4">
    <source>
        <dbReference type="Proteomes" id="UP000724657"/>
    </source>
</evidence>
<keyword evidence="1" id="KW-0812">Transmembrane</keyword>
<proteinExistence type="predicted"/>
<dbReference type="Pfam" id="PF01757">
    <property type="entry name" value="Acyl_transf_3"/>
    <property type="match status" value="1"/>
</dbReference>
<reference evidence="3" key="1">
    <citation type="journal article" date="2021" name="PeerJ">
        <title>Extensive microbial diversity within the chicken gut microbiome revealed by metagenomics and culture.</title>
        <authorList>
            <person name="Gilroy R."/>
            <person name="Ravi A."/>
            <person name="Getino M."/>
            <person name="Pursley I."/>
            <person name="Horton D.L."/>
            <person name="Alikhan N.F."/>
            <person name="Baker D."/>
            <person name="Gharbi K."/>
            <person name="Hall N."/>
            <person name="Watson M."/>
            <person name="Adriaenssens E.M."/>
            <person name="Foster-Nyarko E."/>
            <person name="Jarju S."/>
            <person name="Secka A."/>
            <person name="Antonio M."/>
            <person name="Oren A."/>
            <person name="Chaudhuri R.R."/>
            <person name="La Ragione R."/>
            <person name="Hildebrand F."/>
            <person name="Pallen M.J."/>
        </authorList>
    </citation>
    <scope>NUCLEOTIDE SEQUENCE</scope>
    <source>
        <strain evidence="3">A6-441</strain>
    </source>
</reference>
<organism evidence="3 4">
    <name type="scientific">Candidatus Fusobacterium pullicola</name>
    <dbReference type="NCBI Taxonomy" id="2838601"/>
    <lineage>
        <taxon>Bacteria</taxon>
        <taxon>Fusobacteriati</taxon>
        <taxon>Fusobacteriota</taxon>
        <taxon>Fusobacteriia</taxon>
        <taxon>Fusobacteriales</taxon>
        <taxon>Fusobacteriaceae</taxon>
        <taxon>Fusobacterium</taxon>
    </lineage>
</organism>
<feature type="transmembrane region" description="Helical" evidence="1">
    <location>
        <begin position="109"/>
        <end position="128"/>
    </location>
</feature>
<dbReference type="InterPro" id="IPR002656">
    <property type="entry name" value="Acyl_transf_3_dom"/>
</dbReference>
<feature type="transmembrane region" description="Helical" evidence="1">
    <location>
        <begin position="31"/>
        <end position="49"/>
    </location>
</feature>
<evidence type="ECO:0000259" key="2">
    <source>
        <dbReference type="Pfam" id="PF01757"/>
    </source>
</evidence>
<reference evidence="3" key="2">
    <citation type="submission" date="2021-04" db="EMBL/GenBank/DDBJ databases">
        <authorList>
            <person name="Gilroy R."/>
        </authorList>
    </citation>
    <scope>NUCLEOTIDE SEQUENCE</scope>
    <source>
        <strain evidence="3">A6-441</strain>
    </source>
</reference>
<feature type="domain" description="Acyltransferase 3" evidence="2">
    <location>
        <begin position="6"/>
        <end position="246"/>
    </location>
</feature>
<feature type="transmembrane region" description="Helical" evidence="1">
    <location>
        <begin position="70"/>
        <end position="89"/>
    </location>
</feature>
<accession>A0A9E2KY21</accession>
<keyword evidence="1" id="KW-0472">Membrane</keyword>
<feature type="transmembrane region" description="Helical" evidence="1">
    <location>
        <begin position="160"/>
        <end position="180"/>
    </location>
</feature>
<feature type="transmembrane region" description="Helical" evidence="1">
    <location>
        <begin position="7"/>
        <end position="25"/>
    </location>
</feature>
<keyword evidence="3" id="KW-0012">Acyltransferase</keyword>
<dbReference type="PANTHER" id="PTHR37312:SF1">
    <property type="entry name" value="MEMBRANE-BOUND ACYLTRANSFERASE YKRP-RELATED"/>
    <property type="match status" value="1"/>
</dbReference>
<dbReference type="Proteomes" id="UP000724657">
    <property type="component" value="Unassembled WGS sequence"/>
</dbReference>
<feature type="non-terminal residue" evidence="3">
    <location>
        <position position="248"/>
    </location>
</feature>
<dbReference type="AlphaFoldDB" id="A0A9E2KY21"/>
<sequence length="248" mass="29518">MNNRIEWIDMAKGYGVILVILGHFGLEKLGYWIYSFHMPLFFFLAGYVFKEKLKIKDFVLKRIKKLIIPYIFLGLGVILFNLLIMLYANTFDLTEISRQLKSLLFQIRYSNLWFLTCLFSLNFIFFILLNLGLSYTIVSILVLIMTFGGVIYYKFNGNPIFWNIDVCFTASIFFLLGYLYRKDIDFFKNIKEKINQYFSIKLLFLMSIFFNWLMYLYSQEGLEMFDSRYGNPILIYFIAIIGILLILK</sequence>
<keyword evidence="1" id="KW-1133">Transmembrane helix</keyword>
<comment type="caution">
    <text evidence="3">The sequence shown here is derived from an EMBL/GenBank/DDBJ whole genome shotgun (WGS) entry which is preliminary data.</text>
</comment>
<dbReference type="PANTHER" id="PTHR37312">
    <property type="entry name" value="MEMBRANE-BOUND ACYLTRANSFERASE YKRP-RELATED"/>
    <property type="match status" value="1"/>
</dbReference>
<keyword evidence="3" id="KW-0808">Transferase</keyword>
<feature type="transmembrane region" description="Helical" evidence="1">
    <location>
        <begin position="135"/>
        <end position="154"/>
    </location>
</feature>
<dbReference type="GO" id="GO:0016747">
    <property type="term" value="F:acyltransferase activity, transferring groups other than amino-acyl groups"/>
    <property type="evidence" value="ECO:0007669"/>
    <property type="project" value="InterPro"/>
</dbReference>
<gene>
    <name evidence="3" type="ORF">IAA47_02795</name>
</gene>
<name>A0A9E2KY21_9FUSO</name>
<feature type="transmembrane region" description="Helical" evidence="1">
    <location>
        <begin position="229"/>
        <end position="247"/>
    </location>
</feature>
<protein>
    <submittedName>
        <fullName evidence="3">Acyltransferase family protein</fullName>
    </submittedName>
</protein>
<dbReference type="InterPro" id="IPR052734">
    <property type="entry name" value="Nod_factor_acetyltransferase"/>
</dbReference>